<dbReference type="InterPro" id="IPR017937">
    <property type="entry name" value="Thioredoxin_CS"/>
</dbReference>
<dbReference type="EMBL" id="CP019724">
    <property type="protein sequence ID" value="AQS71759.1"/>
    <property type="molecule type" value="Genomic_DNA"/>
</dbReference>
<dbReference type="InterPro" id="IPR002109">
    <property type="entry name" value="Glutaredoxin"/>
</dbReference>
<dbReference type="Pfam" id="PF00462">
    <property type="entry name" value="Glutaredoxin"/>
    <property type="match status" value="1"/>
</dbReference>
<dbReference type="PROSITE" id="PS51354">
    <property type="entry name" value="GLUTAREDOXIN_2"/>
    <property type="match status" value="1"/>
</dbReference>
<dbReference type="CDD" id="cd02976">
    <property type="entry name" value="NrdH"/>
    <property type="match status" value="1"/>
</dbReference>
<dbReference type="InterPro" id="IPR051548">
    <property type="entry name" value="Grx-like_ET"/>
</dbReference>
<dbReference type="GO" id="GO:0009055">
    <property type="term" value="F:electron transfer activity"/>
    <property type="evidence" value="ECO:0007669"/>
    <property type="project" value="TreeGrafter"/>
</dbReference>
<dbReference type="Gene3D" id="3.40.30.10">
    <property type="entry name" value="Glutaredoxin"/>
    <property type="match status" value="1"/>
</dbReference>
<dbReference type="Proteomes" id="UP000189443">
    <property type="component" value="Chromosome"/>
</dbReference>
<evidence type="ECO:0000259" key="1">
    <source>
        <dbReference type="Pfam" id="PF00462"/>
    </source>
</evidence>
<dbReference type="PANTHER" id="PTHR34386">
    <property type="entry name" value="GLUTAREDOXIN"/>
    <property type="match status" value="1"/>
</dbReference>
<sequence>MVTVYSTTWCGYCDRLKKQLDRENIAYTEVDIETDPEAAQTVMKANGGNQVVPTVIFSDGTAMTNPGVLRIKQHLAKTA</sequence>
<accession>A0A1S6JJ53</accession>
<name>A0A1S6JJ53_9ACTN</name>
<dbReference type="RefSeq" id="WP_055421627.1">
    <property type="nucleotide sequence ID" value="NZ_CP019724.1"/>
</dbReference>
<dbReference type="KEGG" id="spac:B1H29_02565"/>
<gene>
    <name evidence="2" type="ORF">B1H29_02565</name>
</gene>
<organism evidence="2 3">
    <name type="scientific">Streptomyces pactum</name>
    <dbReference type="NCBI Taxonomy" id="68249"/>
    <lineage>
        <taxon>Bacteria</taxon>
        <taxon>Bacillati</taxon>
        <taxon>Actinomycetota</taxon>
        <taxon>Actinomycetes</taxon>
        <taxon>Kitasatosporales</taxon>
        <taxon>Streptomycetaceae</taxon>
        <taxon>Streptomyces</taxon>
    </lineage>
</organism>
<dbReference type="AlphaFoldDB" id="A0A1S6JJ53"/>
<feature type="domain" description="Glutaredoxin" evidence="1">
    <location>
        <begin position="2"/>
        <end position="57"/>
    </location>
</feature>
<dbReference type="NCBIfam" id="TIGR02200">
    <property type="entry name" value="GlrX_actino"/>
    <property type="match status" value="1"/>
</dbReference>
<evidence type="ECO:0000313" key="3">
    <source>
        <dbReference type="Proteomes" id="UP000189443"/>
    </source>
</evidence>
<reference evidence="2 3" key="1">
    <citation type="submission" date="2017-02" db="EMBL/GenBank/DDBJ databases">
        <title>Streptomyces pactum ACT12 Genome sequencing and assembly.</title>
        <authorList>
            <person name="Xue Q."/>
            <person name="Yan X."/>
            <person name="Jia L."/>
            <person name="Yan H."/>
        </authorList>
    </citation>
    <scope>NUCLEOTIDE SEQUENCE [LARGE SCALE GENOMIC DNA]</scope>
    <source>
        <strain evidence="2 3">ACT12</strain>
    </source>
</reference>
<dbReference type="PROSITE" id="PS00194">
    <property type="entry name" value="THIOREDOXIN_1"/>
    <property type="match status" value="1"/>
</dbReference>
<protein>
    <submittedName>
        <fullName evidence="2">Glutaredoxin-like protein</fullName>
    </submittedName>
</protein>
<proteinExistence type="predicted"/>
<dbReference type="SUPFAM" id="SSF52833">
    <property type="entry name" value="Thioredoxin-like"/>
    <property type="match status" value="1"/>
</dbReference>
<dbReference type="GO" id="GO:0045454">
    <property type="term" value="P:cell redox homeostasis"/>
    <property type="evidence" value="ECO:0007669"/>
    <property type="project" value="TreeGrafter"/>
</dbReference>
<dbReference type="InterPro" id="IPR036249">
    <property type="entry name" value="Thioredoxin-like_sf"/>
</dbReference>
<evidence type="ECO:0000313" key="2">
    <source>
        <dbReference type="EMBL" id="AQS71759.1"/>
    </source>
</evidence>
<keyword evidence="3" id="KW-1185">Reference proteome</keyword>
<dbReference type="PANTHER" id="PTHR34386:SF1">
    <property type="entry name" value="GLUTAREDOXIN-LIKE PROTEIN NRDH"/>
    <property type="match status" value="1"/>
</dbReference>
<dbReference type="InterPro" id="IPR011915">
    <property type="entry name" value="GlrX_actino"/>
</dbReference>